<dbReference type="Gene3D" id="3.90.1340.10">
    <property type="entry name" value="Phage tail collar domain"/>
    <property type="match status" value="1"/>
</dbReference>
<dbReference type="Pfam" id="PF07484">
    <property type="entry name" value="Collar"/>
    <property type="match status" value="1"/>
</dbReference>
<reference evidence="2" key="1">
    <citation type="submission" date="2024-08" db="EMBL/GenBank/DDBJ databases">
        <title>Phylogenomic analyses of a clade within the roseobacter group suggest taxonomic reassignments of species of the genera Aestuariivita, Citreicella, Loktanella, Nautella, Pelagibaca, Ruegeria, Thalassobius, Thiobacimonas and Tropicibacter, and the proposal o.</title>
        <authorList>
            <person name="Jeon C.O."/>
        </authorList>
    </citation>
    <scope>NUCLEOTIDE SEQUENCE</scope>
    <source>
        <strain evidence="2">SS1-5</strain>
    </source>
</reference>
<dbReference type="Proteomes" id="UP001470809">
    <property type="component" value="Chromosome"/>
</dbReference>
<protein>
    <submittedName>
        <fullName evidence="2">Phage tail protein</fullName>
    </submittedName>
</protein>
<proteinExistence type="predicted"/>
<evidence type="ECO:0000259" key="1">
    <source>
        <dbReference type="Pfam" id="PF07484"/>
    </source>
</evidence>
<keyword evidence="3" id="KW-1185">Reference proteome</keyword>
<dbReference type="SUPFAM" id="SSF88874">
    <property type="entry name" value="Receptor-binding domain of short tail fibre protein gp12"/>
    <property type="match status" value="1"/>
</dbReference>
<dbReference type="RefSeq" id="WP_342077205.1">
    <property type="nucleotide sequence ID" value="NZ_CP151767.2"/>
</dbReference>
<dbReference type="InterPro" id="IPR037053">
    <property type="entry name" value="Phage_tail_collar_dom_sf"/>
</dbReference>
<dbReference type="AlphaFoldDB" id="A0AAN0MA59"/>
<evidence type="ECO:0000313" key="2">
    <source>
        <dbReference type="EMBL" id="WZU67911.1"/>
    </source>
</evidence>
<organism evidence="2 3">
    <name type="scientific">Yoonia rhodophyticola</name>
    <dbReference type="NCBI Taxonomy" id="3137370"/>
    <lineage>
        <taxon>Bacteria</taxon>
        <taxon>Pseudomonadati</taxon>
        <taxon>Pseudomonadota</taxon>
        <taxon>Alphaproteobacteria</taxon>
        <taxon>Rhodobacterales</taxon>
        <taxon>Paracoccaceae</taxon>
        <taxon>Yoonia</taxon>
    </lineage>
</organism>
<sequence length="173" mass="17962">MEPLVGQITMFGGNFAPRGWAFCDGQLLAIAENEALFAILGTTYGGDGRKTFALPDLRGRAPVHAGHGAGLTPRKIGQKFGEEGVALTSAQLPEHSHEMFVSEAAPDPSGDTGDAFGRANIYVNAADPATAPSVALNSKTIGQTGGSAPHDNVQPSLCINYIIALQGTFPSRN</sequence>
<dbReference type="InterPro" id="IPR011083">
    <property type="entry name" value="Phage_tail_collar_dom"/>
</dbReference>
<dbReference type="EMBL" id="CP151767">
    <property type="protein sequence ID" value="WZU67911.1"/>
    <property type="molecule type" value="Genomic_DNA"/>
</dbReference>
<evidence type="ECO:0000313" key="3">
    <source>
        <dbReference type="Proteomes" id="UP001470809"/>
    </source>
</evidence>
<name>A0AAN0MA59_9RHOB</name>
<dbReference type="KEGG" id="yrh:AABB31_02835"/>
<gene>
    <name evidence="2" type="ORF">AABB31_02835</name>
</gene>
<feature type="domain" description="Phage tail collar" evidence="1">
    <location>
        <begin position="6"/>
        <end position="62"/>
    </location>
</feature>
<accession>A0AAN0MA59</accession>